<dbReference type="Proteomes" id="UP000308528">
    <property type="component" value="Unassembled WGS sequence"/>
</dbReference>
<dbReference type="OrthoDB" id="9758448at2"/>
<dbReference type="Gene3D" id="2.40.160.60">
    <property type="entry name" value="Outer membrane protein transport protein (OMPP1/FadL/TodX)"/>
    <property type="match status" value="1"/>
</dbReference>
<dbReference type="RefSeq" id="WP_136456346.1">
    <property type="nucleotide sequence ID" value="NZ_SRSF01000001.1"/>
</dbReference>
<comment type="caution">
    <text evidence="1">The sequence shown here is derived from an EMBL/GenBank/DDBJ whole genome shotgun (WGS) entry which is preliminary data.</text>
</comment>
<dbReference type="AlphaFoldDB" id="A0A4V3XLN2"/>
<accession>A0A4V3XLN2</accession>
<reference evidence="1 2" key="1">
    <citation type="submission" date="2019-04" db="EMBL/GenBank/DDBJ databases">
        <title>Lewinella litorea sp. nov., isolated from a marine sand.</title>
        <authorList>
            <person name="Yoon J.-H."/>
        </authorList>
    </citation>
    <scope>NUCLEOTIDE SEQUENCE [LARGE SCALE GENOMIC DNA]</scope>
    <source>
        <strain evidence="1 2">HSMS-39</strain>
    </source>
</reference>
<evidence type="ECO:0000313" key="2">
    <source>
        <dbReference type="Proteomes" id="UP000308528"/>
    </source>
</evidence>
<keyword evidence="2" id="KW-1185">Reference proteome</keyword>
<sequence length="269" mass="28339">MRLFALPLLLLPALLSAQTYLFSPRDARSVAAGGTGVAANGLLALGINPAGLAGTPGWQVRADYAQPYGLRDLGVASAGLVYHNVGFQLASLSLDGYRETLAQVAYGRTLSRRLRAGALFGLFDRFTRSYVRMTNPVAGIGFQYVASSWLTFGLTGSGIYSAAGSTLRARAGASCRLSGAAHLAVEADVPRQGEGWGTRIGLQYRPAEMVQLYLGLIMANPEFTFGVGWRLSGHWRATFAAGVHQQLGVSPAFGLQFVPADAGGSGKPE</sequence>
<gene>
    <name evidence="1" type="ORF">E4021_02600</name>
</gene>
<organism evidence="1 2">
    <name type="scientific">Neolewinella litorea</name>
    <dbReference type="NCBI Taxonomy" id="2562452"/>
    <lineage>
        <taxon>Bacteria</taxon>
        <taxon>Pseudomonadati</taxon>
        <taxon>Bacteroidota</taxon>
        <taxon>Saprospiria</taxon>
        <taxon>Saprospirales</taxon>
        <taxon>Lewinellaceae</taxon>
        <taxon>Neolewinella</taxon>
    </lineage>
</organism>
<evidence type="ECO:0000313" key="1">
    <source>
        <dbReference type="EMBL" id="THH41503.1"/>
    </source>
</evidence>
<evidence type="ECO:0008006" key="3">
    <source>
        <dbReference type="Google" id="ProtNLM"/>
    </source>
</evidence>
<dbReference type="EMBL" id="SRSF01000001">
    <property type="protein sequence ID" value="THH41503.1"/>
    <property type="molecule type" value="Genomic_DNA"/>
</dbReference>
<proteinExistence type="predicted"/>
<protein>
    <recommendedName>
        <fullName evidence="3">PorV/PorQ family protein</fullName>
    </recommendedName>
</protein>
<name>A0A4V3XLN2_9BACT</name>